<dbReference type="Proteomes" id="UP000051380">
    <property type="component" value="Unassembled WGS sequence"/>
</dbReference>
<evidence type="ECO:0000313" key="1">
    <source>
        <dbReference type="EMBL" id="KRP93739.1"/>
    </source>
</evidence>
<comment type="caution">
    <text evidence="1">The sequence shown here is derived from an EMBL/GenBank/DDBJ whole genome shotgun (WGS) entry which is preliminary data.</text>
</comment>
<gene>
    <name evidence="1" type="ORF">AOQ72_20740</name>
</gene>
<dbReference type="AlphaFoldDB" id="A0A0R3CEV3"/>
<sequence>MAGAFSVSLWRPLRTGPFGVVRTCPLLAKPRSEQMKEERITEGSSWIDPRRAVDTDSANLAEMLRL</sequence>
<accession>A0A0R3CEV3</accession>
<proteinExistence type="predicted"/>
<name>A0A0R3CEV3_9BRAD</name>
<reference evidence="1 2" key="1">
    <citation type="submission" date="2015-09" db="EMBL/GenBank/DDBJ databases">
        <title>Draft Genome Sequence of the Strain BR 3267 (Bradyrhizobium yuanmingense) recommended as inoculant for cowpea in Brazil.</title>
        <authorList>
            <person name="Simoes-Araujo J.L."/>
            <person name="Zilli J.E."/>
        </authorList>
    </citation>
    <scope>NUCLEOTIDE SEQUENCE [LARGE SCALE GENOMIC DNA]</scope>
    <source>
        <strain evidence="1 2">BR3267</strain>
    </source>
</reference>
<protein>
    <submittedName>
        <fullName evidence="1">Uncharacterized protein</fullName>
    </submittedName>
</protein>
<organism evidence="1 2">
    <name type="scientific">Bradyrhizobium yuanmingense</name>
    <dbReference type="NCBI Taxonomy" id="108015"/>
    <lineage>
        <taxon>Bacteria</taxon>
        <taxon>Pseudomonadati</taxon>
        <taxon>Pseudomonadota</taxon>
        <taxon>Alphaproteobacteria</taxon>
        <taxon>Hyphomicrobiales</taxon>
        <taxon>Nitrobacteraceae</taxon>
        <taxon>Bradyrhizobium</taxon>
    </lineage>
</organism>
<dbReference type="EMBL" id="LJYF01000029">
    <property type="protein sequence ID" value="KRP93739.1"/>
    <property type="molecule type" value="Genomic_DNA"/>
</dbReference>
<evidence type="ECO:0000313" key="2">
    <source>
        <dbReference type="Proteomes" id="UP000051380"/>
    </source>
</evidence>